<evidence type="ECO:0000313" key="3">
    <source>
        <dbReference type="Proteomes" id="UP001152523"/>
    </source>
</evidence>
<dbReference type="AlphaFoldDB" id="A0AAV0G788"/>
<accession>A0AAV0G788</accession>
<protein>
    <submittedName>
        <fullName evidence="2">Uncharacterized protein</fullName>
    </submittedName>
</protein>
<name>A0AAV0G788_9ASTE</name>
<organism evidence="2 3">
    <name type="scientific">Cuscuta epithymum</name>
    <dbReference type="NCBI Taxonomy" id="186058"/>
    <lineage>
        <taxon>Eukaryota</taxon>
        <taxon>Viridiplantae</taxon>
        <taxon>Streptophyta</taxon>
        <taxon>Embryophyta</taxon>
        <taxon>Tracheophyta</taxon>
        <taxon>Spermatophyta</taxon>
        <taxon>Magnoliopsida</taxon>
        <taxon>eudicotyledons</taxon>
        <taxon>Gunneridae</taxon>
        <taxon>Pentapetalae</taxon>
        <taxon>asterids</taxon>
        <taxon>lamiids</taxon>
        <taxon>Solanales</taxon>
        <taxon>Convolvulaceae</taxon>
        <taxon>Cuscuteae</taxon>
        <taxon>Cuscuta</taxon>
        <taxon>Cuscuta subgen. Cuscuta</taxon>
    </lineage>
</organism>
<comment type="caution">
    <text evidence="2">The sequence shown here is derived from an EMBL/GenBank/DDBJ whole genome shotgun (WGS) entry which is preliminary data.</text>
</comment>
<proteinExistence type="predicted"/>
<keyword evidence="3" id="KW-1185">Reference proteome</keyword>
<evidence type="ECO:0000256" key="1">
    <source>
        <dbReference type="SAM" id="MobiDB-lite"/>
    </source>
</evidence>
<evidence type="ECO:0000313" key="2">
    <source>
        <dbReference type="EMBL" id="CAH9143790.1"/>
    </source>
</evidence>
<feature type="compositionally biased region" description="Polar residues" evidence="1">
    <location>
        <begin position="44"/>
        <end position="64"/>
    </location>
</feature>
<dbReference type="Proteomes" id="UP001152523">
    <property type="component" value="Unassembled WGS sequence"/>
</dbReference>
<gene>
    <name evidence="2" type="ORF">CEPIT_LOCUS40943</name>
</gene>
<feature type="region of interest" description="Disordered" evidence="1">
    <location>
        <begin position="1"/>
        <end position="84"/>
    </location>
</feature>
<reference evidence="2" key="1">
    <citation type="submission" date="2022-07" db="EMBL/GenBank/DDBJ databases">
        <authorList>
            <person name="Macas J."/>
            <person name="Novak P."/>
            <person name="Neumann P."/>
        </authorList>
    </citation>
    <scope>NUCLEOTIDE SEQUENCE</scope>
</reference>
<dbReference type="EMBL" id="CAMAPF010001056">
    <property type="protein sequence ID" value="CAH9143790.1"/>
    <property type="molecule type" value="Genomic_DNA"/>
</dbReference>
<sequence length="185" mass="20735">MRDDHVIPSKAVNSTFSNDRECNNGACEEVNTPPTHDRDIFDTHGTTSSAGQNALTAPSQFETNSSSTSSVLPRKRTRHTPTWHRDYDVQLNTVKIFSPPNVCTTTSVDSGNPYPLFHYVKYNHFSVGHRAFLAAIAAHREPTSFQEAVKDPLWREAMQREIQALEQTGTWKLQPLPPGKIGSMR</sequence>
<feature type="compositionally biased region" description="Basic residues" evidence="1">
    <location>
        <begin position="73"/>
        <end position="82"/>
    </location>
</feature>